<feature type="compositionally biased region" description="Low complexity" evidence="16">
    <location>
        <begin position="994"/>
        <end position="1003"/>
    </location>
</feature>
<dbReference type="InterPro" id="IPR001841">
    <property type="entry name" value="Znf_RING"/>
</dbReference>
<sequence>MTMLWEEAAAALSRSVRTNFWVGGISGDGFKPHWQRAAPRLLFRPNLIRRSDWIAPVSDWIPWKWPEPAPVAQPAPWNQPEDPYLPRIPLLQVIAVLEDRACDAGGAVAVRGECLCLARLYPRLYRADAFQLSSSLDQTSNGARPTCYITAPSTIRVIYFRRHLSSSRALICFTMNSLRYLRPVASRMQTPTLPRLSRGFASKTYEFIQVSQPKPGVGQVTLNRPKALNALCTPLIHELNDALRAFNASDETSVIVLTGSQKAFAAGADIKEMAPLTFSEAYTKSFIESWSLLTTEVKKPIIAAVSGHALGGGCELSMMCDILYCTETANFGQPEIKLGTIPGAGGSQRLTRAIGKSKAMELILTGKSFSGADAEKWGLAAKAFPSYEVLMEETLKTAETIAGYSRVSINACKEVVNKSQDLPLRDGVEFERRVFHSLFGSNDQKIGMKAFAEKKKAELVVCEIAESGKDMMLCNHDLGQMSACVCLGKSVKLLGMNKTMKKDDVTFRVLSLPRFFACLGQCLENHINHSVFNPYGQLTCLAENTQFKPLVSKSPESRWALILNRHVPLAIPLAKSPHDIVFVSGNPGIARSDSSCMDSSKPALDLERELTCSICTELLYQPLTLLDCLHTYCGACLKDWFSFQAQQAENSPTPPAPGTNIFTCPSCRAQVRDTRHNATVATLLDMFVAANPDRRRSESDVAEMVKKYKPGDQVLPEVKIPERTPEERRADDEERRLLEDVREMSLRDAGVDSSSGHRHRRRREDSSSADGRTRRSRDHSRDSRHTHRHEGSRRPRDDEGRPTGDQLQPDSRSGEQRRRRRSESRQRAQESSDMRRRQIEHQSSLRSLISSSDLSERDVQKEIEDFARQIQEEGLLDGLDLDNIDLSRNDELSRKITEAYRRRQRERERERERTRAEGTRRRDTSGQSRHSPDRVQEIRSSASDTSRPSSRQRPHSRSTSATGFPDDRSRPPLSQSALHLEVRPEERRRRRRTSSGGRSATTPLPATQSETRVATRSQTDLSSRTHFGEAVAPRTVFTEARSSSTPSVPTTTQSPTTTTSPAPRELTFANRMTNSSALVSSNLTASPPIEPLSPRLQRPNRPADLSIISQATSGPVGLGLGLGIGSPTNPGHQRTRSQLYPEPSITCSRCAKQHIEYELHYNCGICASGNWNICIDCYRSGKGCLHWFGFGYGAWAKWEKARHTAHEDIPRPHMLTANRYLQPKIIPGGAEGRRTLTTDDPMKRLESGNFCARCQAWANECFWRCDFCNFGDWGFCNNCVNQGRSCTHPLLPLTYQPQPSHTPPASPRSPQPPHAAAVLTGPNIHNIGPFKPLTFTTRCDVCQDPISPNHSRYHCFTCTSSIEPDTQPGDYDVCTNCYANLEARDQISPENGHAGWRRCLNGHRMIVIGFRDGPGGQLRHILSDLVGGRNLRITQSDGTDDQAPQKWWWHEGGQTRERFVTRDVAADAPTGEGLAQGFPADGGVGMRATATWAWYPKAEDELLFPKGAEIREIEDVNGDWFFGVYMGAKGLFPSPYKQVERLSQSGSAVVVTDCRPPAPSPARPTLTAASGSDIPQALFLHHTRNTANWFS</sequence>
<feature type="compositionally biased region" description="Basic and acidic residues" evidence="16">
    <location>
        <begin position="823"/>
        <end position="840"/>
    </location>
</feature>
<keyword evidence="4 14" id="KW-0728">SH3 domain</keyword>
<evidence type="ECO:0000256" key="10">
    <source>
        <dbReference type="ARBA" id="ARBA00023098"/>
    </source>
</evidence>
<evidence type="ECO:0000256" key="2">
    <source>
        <dbReference type="ARBA" id="ARBA00008649"/>
    </source>
</evidence>
<evidence type="ECO:0000313" key="20">
    <source>
        <dbReference type="Proteomes" id="UP000830671"/>
    </source>
</evidence>
<evidence type="ECO:0000256" key="1">
    <source>
        <dbReference type="ARBA" id="ARBA00005254"/>
    </source>
</evidence>
<evidence type="ECO:0000256" key="9">
    <source>
        <dbReference type="ARBA" id="ARBA00022843"/>
    </source>
</evidence>
<dbReference type="GO" id="GO:0004300">
    <property type="term" value="F:enoyl-CoA hydratase activity"/>
    <property type="evidence" value="ECO:0007669"/>
    <property type="project" value="UniProtKB-EC"/>
</dbReference>
<feature type="compositionally biased region" description="Low complexity" evidence="16">
    <location>
        <begin position="939"/>
        <end position="949"/>
    </location>
</feature>
<evidence type="ECO:0000256" key="13">
    <source>
        <dbReference type="PROSITE-ProRule" id="PRU00175"/>
    </source>
</evidence>
<dbReference type="SUPFAM" id="SSF50044">
    <property type="entry name" value="SH3-domain"/>
    <property type="match status" value="1"/>
</dbReference>
<keyword evidence="6 13" id="KW-0863">Zinc-finger</keyword>
<keyword evidence="20" id="KW-1185">Reference proteome</keyword>
<dbReference type="FunFam" id="3.90.226.10:FF:000019">
    <property type="entry name" value="Enoyl-CoA hydratase, mitochondrial"/>
    <property type="match status" value="1"/>
</dbReference>
<dbReference type="InterPro" id="IPR029045">
    <property type="entry name" value="ClpP/crotonase-like_dom_sf"/>
</dbReference>
<dbReference type="InterPro" id="IPR001753">
    <property type="entry name" value="Enoyl-CoA_hydra/iso"/>
</dbReference>
<feature type="compositionally biased region" description="Pro residues" evidence="16">
    <location>
        <begin position="1300"/>
        <end position="1313"/>
    </location>
</feature>
<dbReference type="InterPro" id="IPR036028">
    <property type="entry name" value="SH3-like_dom_sf"/>
</dbReference>
<evidence type="ECO:0000313" key="19">
    <source>
        <dbReference type="EMBL" id="UQC78510.1"/>
    </source>
</evidence>
<dbReference type="InterPro" id="IPR018957">
    <property type="entry name" value="Znf_C3HC4_RING-type"/>
</dbReference>
<evidence type="ECO:0000256" key="7">
    <source>
        <dbReference type="ARBA" id="ARBA00022832"/>
    </source>
</evidence>
<reference evidence="19" key="1">
    <citation type="journal article" date="2021" name="Mol. Plant Microbe Interact.">
        <title>Complete Genome Sequence of the Plant-Pathogenic Fungus Colletotrichum lupini.</title>
        <authorList>
            <person name="Baroncelli R."/>
            <person name="Pensec F."/>
            <person name="Da Lio D."/>
            <person name="Boufleur T."/>
            <person name="Vicente I."/>
            <person name="Sarrocco S."/>
            <person name="Picot A."/>
            <person name="Baraldi E."/>
            <person name="Sukno S."/>
            <person name="Thon M."/>
            <person name="Le Floch G."/>
        </authorList>
    </citation>
    <scope>NUCLEOTIDE SEQUENCE</scope>
    <source>
        <strain evidence="19">IMI 504893</strain>
    </source>
</reference>
<evidence type="ECO:0000256" key="14">
    <source>
        <dbReference type="PROSITE-ProRule" id="PRU00192"/>
    </source>
</evidence>
<accession>A0A9Q8SJV3</accession>
<dbReference type="SUPFAM" id="SSF52096">
    <property type="entry name" value="ClpP/crotonase"/>
    <property type="match status" value="1"/>
</dbReference>
<dbReference type="InterPro" id="IPR043145">
    <property type="entry name" value="Znf_ZZ_sf"/>
</dbReference>
<gene>
    <name evidence="19" type="ORF">CLUP02_03987</name>
</gene>
<evidence type="ECO:0000256" key="5">
    <source>
        <dbReference type="ARBA" id="ARBA00022723"/>
    </source>
</evidence>
<feature type="compositionally biased region" description="Low complexity" evidence="16">
    <location>
        <begin position="1042"/>
        <end position="1061"/>
    </location>
</feature>
<dbReference type="Gene3D" id="1.10.12.10">
    <property type="entry name" value="Lyase 2-enoyl-coa Hydratase, Chain A, domain 2"/>
    <property type="match status" value="1"/>
</dbReference>
<keyword evidence="7" id="KW-0276">Fatty acid metabolism</keyword>
<dbReference type="Gene3D" id="2.30.30.40">
    <property type="entry name" value="SH3 Domains"/>
    <property type="match status" value="1"/>
</dbReference>
<keyword evidence="8" id="KW-0862">Zinc</keyword>
<dbReference type="CDD" id="cd00174">
    <property type="entry name" value="SH3"/>
    <property type="match status" value="1"/>
</dbReference>
<dbReference type="Gene3D" id="3.30.40.10">
    <property type="entry name" value="Zinc/RING finger domain, C3HC4 (zinc finger)"/>
    <property type="match status" value="1"/>
</dbReference>
<feature type="compositionally biased region" description="Basic residues" evidence="16">
    <location>
        <begin position="774"/>
        <end position="791"/>
    </location>
</feature>
<dbReference type="FunFam" id="1.10.12.10:FF:000001">
    <property type="entry name" value="Probable enoyl-CoA hydratase, mitochondrial"/>
    <property type="match status" value="1"/>
</dbReference>
<dbReference type="Gene3D" id="3.30.60.90">
    <property type="match status" value="1"/>
</dbReference>
<evidence type="ECO:0000256" key="4">
    <source>
        <dbReference type="ARBA" id="ARBA00022443"/>
    </source>
</evidence>
<dbReference type="Proteomes" id="UP000830671">
    <property type="component" value="Chromosome 2"/>
</dbReference>
<dbReference type="InterPro" id="IPR013083">
    <property type="entry name" value="Znf_RING/FYVE/PHD"/>
</dbReference>
<proteinExistence type="inferred from homology"/>
<protein>
    <recommendedName>
        <fullName evidence="12">Probable enoyl-CoA hydratase, mitochondrial</fullName>
        <ecNumber evidence="3">4.2.1.17</ecNumber>
    </recommendedName>
</protein>
<dbReference type="RefSeq" id="XP_049140147.1">
    <property type="nucleotide sequence ID" value="XM_049283004.1"/>
</dbReference>
<dbReference type="SMART" id="SM00326">
    <property type="entry name" value="SH3"/>
    <property type="match status" value="1"/>
</dbReference>
<dbReference type="CDD" id="cd06558">
    <property type="entry name" value="crotonase-like"/>
    <property type="match status" value="1"/>
</dbReference>
<dbReference type="GO" id="GO:0006635">
    <property type="term" value="P:fatty acid beta-oxidation"/>
    <property type="evidence" value="ECO:0007669"/>
    <property type="project" value="TreeGrafter"/>
</dbReference>
<name>A0A9Q8SJV3_9PEZI</name>
<evidence type="ECO:0000256" key="12">
    <source>
        <dbReference type="ARBA" id="ARBA00073937"/>
    </source>
</evidence>
<evidence type="ECO:0000256" key="15">
    <source>
        <dbReference type="RuleBase" id="RU003707"/>
    </source>
</evidence>
<dbReference type="EMBL" id="CP019474">
    <property type="protein sequence ID" value="UQC78510.1"/>
    <property type="molecule type" value="Genomic_DNA"/>
</dbReference>
<dbReference type="Gene3D" id="3.90.226.10">
    <property type="entry name" value="2-enoyl-CoA Hydratase, Chain A, domain 1"/>
    <property type="match status" value="1"/>
</dbReference>
<feature type="compositionally biased region" description="Polar residues" evidence="16">
    <location>
        <begin position="1004"/>
        <end position="1025"/>
    </location>
</feature>
<dbReference type="InterPro" id="IPR014748">
    <property type="entry name" value="Enoyl-CoA_hydra_C"/>
</dbReference>
<dbReference type="InterPro" id="IPR018376">
    <property type="entry name" value="Enoyl-CoA_hyd/isom_CS"/>
</dbReference>
<evidence type="ECO:0000259" key="18">
    <source>
        <dbReference type="PROSITE" id="PS50089"/>
    </source>
</evidence>
<feature type="compositionally biased region" description="Basic and acidic residues" evidence="16">
    <location>
        <begin position="719"/>
        <end position="750"/>
    </location>
</feature>
<dbReference type="PROSITE" id="PS00518">
    <property type="entry name" value="ZF_RING_1"/>
    <property type="match status" value="1"/>
</dbReference>
<dbReference type="GO" id="GO:0008270">
    <property type="term" value="F:zinc ion binding"/>
    <property type="evidence" value="ECO:0007669"/>
    <property type="project" value="UniProtKB-KW"/>
</dbReference>
<evidence type="ECO:0000256" key="16">
    <source>
        <dbReference type="SAM" id="MobiDB-lite"/>
    </source>
</evidence>
<comment type="similarity">
    <text evidence="1 15">Belongs to the enoyl-CoA hydratase/isomerase family.</text>
</comment>
<dbReference type="InterPro" id="IPR017907">
    <property type="entry name" value="Znf_RING_CS"/>
</dbReference>
<organism evidence="19 20">
    <name type="scientific">Colletotrichum lupini</name>
    <dbReference type="NCBI Taxonomy" id="145971"/>
    <lineage>
        <taxon>Eukaryota</taxon>
        <taxon>Fungi</taxon>
        <taxon>Dikarya</taxon>
        <taxon>Ascomycota</taxon>
        <taxon>Pezizomycotina</taxon>
        <taxon>Sordariomycetes</taxon>
        <taxon>Hypocreomycetidae</taxon>
        <taxon>Glomerellales</taxon>
        <taxon>Glomerellaceae</taxon>
        <taxon>Colletotrichum</taxon>
        <taxon>Colletotrichum acutatum species complex</taxon>
    </lineage>
</organism>
<dbReference type="PANTHER" id="PTHR11941">
    <property type="entry name" value="ENOYL-COA HYDRATASE-RELATED"/>
    <property type="match status" value="1"/>
</dbReference>
<feature type="domain" description="SH3" evidence="17">
    <location>
        <begin position="1483"/>
        <end position="1542"/>
    </location>
</feature>
<dbReference type="Pfam" id="PF00378">
    <property type="entry name" value="ECH_1"/>
    <property type="match status" value="1"/>
</dbReference>
<evidence type="ECO:0000256" key="11">
    <source>
        <dbReference type="ARBA" id="ARBA00023239"/>
    </source>
</evidence>
<feature type="domain" description="RING-type" evidence="18">
    <location>
        <begin position="612"/>
        <end position="668"/>
    </location>
</feature>
<dbReference type="PANTHER" id="PTHR11941:SF54">
    <property type="entry name" value="ENOYL-COA HYDRATASE, MITOCHONDRIAL"/>
    <property type="match status" value="1"/>
</dbReference>
<dbReference type="PROSITE" id="PS00166">
    <property type="entry name" value="ENOYL_COA_HYDRATASE"/>
    <property type="match status" value="1"/>
</dbReference>
<keyword evidence="5" id="KW-0479">Metal-binding</keyword>
<feature type="region of interest" description="Disordered" evidence="16">
    <location>
        <begin position="1297"/>
        <end position="1317"/>
    </location>
</feature>
<dbReference type="EC" id="4.2.1.17" evidence="3"/>
<dbReference type="PROSITE" id="PS50002">
    <property type="entry name" value="SH3"/>
    <property type="match status" value="1"/>
</dbReference>
<dbReference type="GeneID" id="73338014"/>
<feature type="region of interest" description="Disordered" evidence="16">
    <location>
        <begin position="872"/>
        <end position="1064"/>
    </location>
</feature>
<dbReference type="GO" id="GO:0005739">
    <property type="term" value="C:mitochondrion"/>
    <property type="evidence" value="ECO:0007669"/>
    <property type="project" value="TreeGrafter"/>
</dbReference>
<feature type="region of interest" description="Disordered" evidence="16">
    <location>
        <begin position="713"/>
        <end position="858"/>
    </location>
</feature>
<keyword evidence="9" id="KW-0832">Ubl conjugation</keyword>
<keyword evidence="10" id="KW-0443">Lipid metabolism</keyword>
<dbReference type="SUPFAM" id="SSF57850">
    <property type="entry name" value="RING/U-box"/>
    <property type="match status" value="2"/>
</dbReference>
<dbReference type="SMART" id="SM00184">
    <property type="entry name" value="RING"/>
    <property type="match status" value="1"/>
</dbReference>
<feature type="compositionally biased region" description="Low complexity" evidence="16">
    <location>
        <begin position="844"/>
        <end position="853"/>
    </location>
</feature>
<evidence type="ECO:0000256" key="8">
    <source>
        <dbReference type="ARBA" id="ARBA00022833"/>
    </source>
</evidence>
<evidence type="ECO:0000256" key="6">
    <source>
        <dbReference type="ARBA" id="ARBA00022771"/>
    </source>
</evidence>
<feature type="compositionally biased region" description="Basic and acidic residues" evidence="16">
    <location>
        <begin position="885"/>
        <end position="937"/>
    </location>
</feature>
<dbReference type="KEGG" id="clup:CLUP02_03987"/>
<dbReference type="InterPro" id="IPR001452">
    <property type="entry name" value="SH3_domain"/>
</dbReference>
<feature type="compositionally biased region" description="Basic and acidic residues" evidence="16">
    <location>
        <begin position="792"/>
        <end position="802"/>
    </location>
</feature>
<evidence type="ECO:0000256" key="3">
    <source>
        <dbReference type="ARBA" id="ARBA00012076"/>
    </source>
</evidence>
<dbReference type="PROSITE" id="PS50089">
    <property type="entry name" value="ZF_RING_2"/>
    <property type="match status" value="1"/>
</dbReference>
<dbReference type="Pfam" id="PF00097">
    <property type="entry name" value="zf-C3HC4"/>
    <property type="match status" value="1"/>
</dbReference>
<evidence type="ECO:0000259" key="17">
    <source>
        <dbReference type="PROSITE" id="PS50002"/>
    </source>
</evidence>
<comment type="similarity">
    <text evidence="2">Belongs to the SH3RF family.</text>
</comment>
<keyword evidence="11" id="KW-0456">Lyase</keyword>